<dbReference type="AlphaFoldDB" id="A0A7L0BNI6"/>
<dbReference type="Proteomes" id="UP000537039">
    <property type="component" value="Unassembled WGS sequence"/>
</dbReference>
<dbReference type="Pfam" id="PF05825">
    <property type="entry name" value="PSP94"/>
    <property type="match status" value="1"/>
</dbReference>
<reference evidence="5 6" key="1">
    <citation type="submission" date="2019-09" db="EMBL/GenBank/DDBJ databases">
        <title>Bird 10,000 Genomes (B10K) Project - Family phase.</title>
        <authorList>
            <person name="Zhang G."/>
        </authorList>
    </citation>
    <scope>NUCLEOTIDE SEQUENCE [LARGE SCALE GENOMIC DNA]</scope>
    <source>
        <strain evidence="5">B10K-DU-001-47</strain>
        <tissue evidence="5">Muscle</tissue>
    </source>
</reference>
<protein>
    <submittedName>
        <fullName evidence="5">MSMB protein</fullName>
    </submittedName>
</protein>
<dbReference type="InterPro" id="IPR036201">
    <property type="entry name" value="Pacifastin_dom_sf"/>
</dbReference>
<name>A0A7L0BNI6_9AVES</name>
<evidence type="ECO:0000256" key="4">
    <source>
        <dbReference type="ARBA" id="ARBA00023157"/>
    </source>
</evidence>
<dbReference type="PANTHER" id="PTHR10500">
    <property type="entry name" value="BETA-MICROSEMINOPROTEIN"/>
    <property type="match status" value="1"/>
</dbReference>
<dbReference type="GO" id="GO:0005576">
    <property type="term" value="C:extracellular region"/>
    <property type="evidence" value="ECO:0007669"/>
    <property type="project" value="UniProtKB-SubCell"/>
</dbReference>
<organism evidence="5 6">
    <name type="scientific">Ciconia maguari</name>
    <dbReference type="NCBI Taxonomy" id="52777"/>
    <lineage>
        <taxon>Eukaryota</taxon>
        <taxon>Metazoa</taxon>
        <taxon>Chordata</taxon>
        <taxon>Craniata</taxon>
        <taxon>Vertebrata</taxon>
        <taxon>Euteleostomi</taxon>
        <taxon>Archelosauria</taxon>
        <taxon>Archosauria</taxon>
        <taxon>Dinosauria</taxon>
        <taxon>Saurischia</taxon>
        <taxon>Theropoda</taxon>
        <taxon>Coelurosauria</taxon>
        <taxon>Aves</taxon>
        <taxon>Neognathae</taxon>
        <taxon>Neoaves</taxon>
        <taxon>Aequornithes</taxon>
        <taxon>Ciconiiformes</taxon>
        <taxon>Ciconiidae</taxon>
        <taxon>Ciconia</taxon>
    </lineage>
</organism>
<feature type="non-terminal residue" evidence="5">
    <location>
        <position position="75"/>
    </location>
</feature>
<keyword evidence="3" id="KW-0964">Secreted</keyword>
<comment type="similarity">
    <text evidence="2">Belongs to the beta-microseminoprotein family.</text>
</comment>
<dbReference type="GO" id="GO:0030414">
    <property type="term" value="F:peptidase inhibitor activity"/>
    <property type="evidence" value="ECO:0007669"/>
    <property type="project" value="InterPro"/>
</dbReference>
<comment type="caution">
    <text evidence="5">The sequence shown here is derived from an EMBL/GenBank/DDBJ whole genome shotgun (WGS) entry which is preliminary data.</text>
</comment>
<dbReference type="InterPro" id="IPR008735">
    <property type="entry name" value="PSP94"/>
</dbReference>
<dbReference type="EMBL" id="VXAE01017662">
    <property type="protein sequence ID" value="NXJ43401.1"/>
    <property type="molecule type" value="Genomic_DNA"/>
</dbReference>
<keyword evidence="4" id="KW-1015">Disulfide bond</keyword>
<evidence type="ECO:0000313" key="6">
    <source>
        <dbReference type="Proteomes" id="UP000537039"/>
    </source>
</evidence>
<dbReference type="Gene3D" id="2.10.70.10">
    <property type="entry name" value="Complement Module, domain 1"/>
    <property type="match status" value="1"/>
</dbReference>
<dbReference type="PANTHER" id="PTHR10500:SF7">
    <property type="entry name" value="BETA-MICROSEMINOPROTEIN"/>
    <property type="match status" value="1"/>
</dbReference>
<dbReference type="SUPFAM" id="SSF57283">
    <property type="entry name" value="PMP inhibitors"/>
    <property type="match status" value="1"/>
</dbReference>
<evidence type="ECO:0000313" key="5">
    <source>
        <dbReference type="EMBL" id="NXJ43401.1"/>
    </source>
</evidence>
<accession>A0A7L0BNI6</accession>
<evidence type="ECO:0000256" key="1">
    <source>
        <dbReference type="ARBA" id="ARBA00004613"/>
    </source>
</evidence>
<proteinExistence type="inferred from homology"/>
<dbReference type="Gene3D" id="2.20.25.590">
    <property type="match status" value="1"/>
</dbReference>
<keyword evidence="6" id="KW-1185">Reference proteome</keyword>
<sequence length="75" mass="8374">CHVADGELREFGSSWRSDCNDCTCSMSGITCCSSYARPVGYNEEECVSIFNKETCTYEVVEKADHSKACEVQGWM</sequence>
<evidence type="ECO:0000256" key="2">
    <source>
        <dbReference type="ARBA" id="ARBA00010352"/>
    </source>
</evidence>
<feature type="non-terminal residue" evidence="5">
    <location>
        <position position="1"/>
    </location>
</feature>
<gene>
    <name evidence="5" type="primary">Msmb_1</name>
    <name evidence="5" type="ORF">CICMAG_R09300</name>
</gene>
<evidence type="ECO:0000256" key="3">
    <source>
        <dbReference type="ARBA" id="ARBA00022525"/>
    </source>
</evidence>
<comment type="subcellular location">
    <subcellularLocation>
        <location evidence="1">Secreted</location>
    </subcellularLocation>
</comment>